<proteinExistence type="predicted"/>
<evidence type="ECO:0000313" key="3">
    <source>
        <dbReference type="Proteomes" id="UP000198629"/>
    </source>
</evidence>
<gene>
    <name evidence="2" type="ORF">SAMN05192566_0703</name>
</gene>
<dbReference type="EMBL" id="FNFX01000001">
    <property type="protein sequence ID" value="SDK22650.1"/>
    <property type="molecule type" value="Genomic_DNA"/>
</dbReference>
<dbReference type="InterPro" id="IPR039418">
    <property type="entry name" value="LexA-like"/>
</dbReference>
<dbReference type="OrthoDB" id="9802364at2"/>
<organism evidence="2 3">
    <name type="scientific">Methylophilus rhizosphaerae</name>
    <dbReference type="NCBI Taxonomy" id="492660"/>
    <lineage>
        <taxon>Bacteria</taxon>
        <taxon>Pseudomonadati</taxon>
        <taxon>Pseudomonadota</taxon>
        <taxon>Betaproteobacteria</taxon>
        <taxon>Nitrosomonadales</taxon>
        <taxon>Methylophilaceae</taxon>
        <taxon>Methylophilus</taxon>
    </lineage>
</organism>
<dbReference type="Proteomes" id="UP000198629">
    <property type="component" value="Unassembled WGS sequence"/>
</dbReference>
<dbReference type="PANTHER" id="PTHR33516:SF2">
    <property type="entry name" value="LEXA REPRESSOR-RELATED"/>
    <property type="match status" value="1"/>
</dbReference>
<dbReference type="RefSeq" id="WP_143001342.1">
    <property type="nucleotide sequence ID" value="NZ_FNFX01000001.1"/>
</dbReference>
<dbReference type="AlphaFoldDB" id="A0A1G9A869"/>
<keyword evidence="3" id="KW-1185">Reference proteome</keyword>
<evidence type="ECO:0000313" key="2">
    <source>
        <dbReference type="EMBL" id="SDK22650.1"/>
    </source>
</evidence>
<reference evidence="3" key="1">
    <citation type="submission" date="2016-10" db="EMBL/GenBank/DDBJ databases">
        <authorList>
            <person name="Varghese N."/>
            <person name="Submissions S."/>
        </authorList>
    </citation>
    <scope>NUCLEOTIDE SEQUENCE [LARGE SCALE GENOMIC DNA]</scope>
    <source>
        <strain evidence="3">CBMB127</strain>
    </source>
</reference>
<evidence type="ECO:0000259" key="1">
    <source>
        <dbReference type="Pfam" id="PF00717"/>
    </source>
</evidence>
<dbReference type="NCBIfam" id="NF007621">
    <property type="entry name" value="PRK10276.1"/>
    <property type="match status" value="1"/>
</dbReference>
<accession>A0A1G9A869</accession>
<dbReference type="CDD" id="cd06529">
    <property type="entry name" value="S24_LexA-like"/>
    <property type="match status" value="1"/>
</dbReference>
<dbReference type="InterPro" id="IPR015927">
    <property type="entry name" value="Peptidase_S24_S26A/B/C"/>
</dbReference>
<sequence length="180" mass="20088">MGNQLPPSVILEIQNEFLRLFPERNWNALGWPQFNEEVPGIGVFINNDIDIELNLYSSSVSAGFPSPASDHIEERLKIDKYLIKNENSSFYAKVGGYSMVNAGLNYGAMAVVDRQAIAKIGSRVLAVVDGQFTMKILNRASDGFPLLMPANEGFKPIHITEFTSFELWGVITGTFHRFND</sequence>
<dbReference type="Pfam" id="PF00717">
    <property type="entry name" value="Peptidase_S24"/>
    <property type="match status" value="1"/>
</dbReference>
<protein>
    <submittedName>
        <fullName evidence="2">DNA polymerase V</fullName>
    </submittedName>
</protein>
<dbReference type="SUPFAM" id="SSF51306">
    <property type="entry name" value="LexA/Signal peptidase"/>
    <property type="match status" value="1"/>
</dbReference>
<dbReference type="PANTHER" id="PTHR33516">
    <property type="entry name" value="LEXA REPRESSOR"/>
    <property type="match status" value="1"/>
</dbReference>
<dbReference type="STRING" id="492660.SAMN05192566_0703"/>
<name>A0A1G9A869_9PROT</name>
<dbReference type="InterPro" id="IPR050077">
    <property type="entry name" value="LexA_repressor"/>
</dbReference>
<dbReference type="InterPro" id="IPR036286">
    <property type="entry name" value="LexA/Signal_pep-like_sf"/>
</dbReference>
<feature type="domain" description="Peptidase S24/S26A/S26B/S26C" evidence="1">
    <location>
        <begin position="55"/>
        <end position="171"/>
    </location>
</feature>
<dbReference type="Gene3D" id="2.10.109.10">
    <property type="entry name" value="Umud Fragment, subunit A"/>
    <property type="match status" value="1"/>
</dbReference>